<dbReference type="AlphaFoldDB" id="A0AAF1BI10"/>
<organism evidence="2 3">
    <name type="scientific">Vanrija pseudolonga</name>
    <dbReference type="NCBI Taxonomy" id="143232"/>
    <lineage>
        <taxon>Eukaryota</taxon>
        <taxon>Fungi</taxon>
        <taxon>Dikarya</taxon>
        <taxon>Basidiomycota</taxon>
        <taxon>Agaricomycotina</taxon>
        <taxon>Tremellomycetes</taxon>
        <taxon>Trichosporonales</taxon>
        <taxon>Trichosporonaceae</taxon>
        <taxon>Vanrija</taxon>
    </lineage>
</organism>
<reference evidence="2" key="1">
    <citation type="submission" date="2023-10" db="EMBL/GenBank/DDBJ databases">
        <authorList>
            <person name="Noh H."/>
        </authorList>
    </citation>
    <scope>NUCLEOTIDE SEQUENCE</scope>
    <source>
        <strain evidence="2">DUCC4014</strain>
    </source>
</reference>
<proteinExistence type="predicted"/>
<evidence type="ECO:0008006" key="4">
    <source>
        <dbReference type="Google" id="ProtNLM"/>
    </source>
</evidence>
<evidence type="ECO:0000313" key="3">
    <source>
        <dbReference type="Proteomes" id="UP000827549"/>
    </source>
</evidence>
<gene>
    <name evidence="2" type="ORF">LOC62_02G001790</name>
</gene>
<dbReference type="InterPro" id="IPR050797">
    <property type="entry name" value="Carb_Metab_Trans_Reg"/>
</dbReference>
<name>A0AAF1BI10_9TREE</name>
<protein>
    <recommendedName>
        <fullName evidence="4">Transcription factor domain-containing protein</fullName>
    </recommendedName>
</protein>
<evidence type="ECO:0000313" key="2">
    <source>
        <dbReference type="EMBL" id="WOO78240.1"/>
    </source>
</evidence>
<dbReference type="GeneID" id="87805044"/>
<dbReference type="CDD" id="cd12148">
    <property type="entry name" value="fungal_TF_MHR"/>
    <property type="match status" value="1"/>
</dbReference>
<evidence type="ECO:0000256" key="1">
    <source>
        <dbReference type="ARBA" id="ARBA00023242"/>
    </source>
</evidence>
<dbReference type="EMBL" id="CP086715">
    <property type="protein sequence ID" value="WOO78240.1"/>
    <property type="molecule type" value="Genomic_DNA"/>
</dbReference>
<sequence>MDAAASSTVVLSPSSAIDAAVAALTTLSPGSPALSAVPAPFGQPFHAKADMLSALEPSLNAAIDLYFVKLHAINPIVDANSVRQRLGQKEHLHNEIFASMVLCMVAMRFCLPDAAPHSPTSNAVVLLREAMALASVNNDSDLRPTLDRMSAAMLMANVLRVTTGFNWAYVKTKEAITLSELLQLDDPLAYDQFTEAEKEIAISMFWKLAVAERSNALLAQHCGANAFRPSVSIRGQITHLSSLRKAAVDKPVVWRLEPTARLFEAMDPSLIDCITSKCSPPDCRMAVSVALLAHSSLDAVPLSAHQSPVQVADVLFTRLWMHSEVWRACMTHSLLQAEDDDSLPQLLVRYPVEVMAQACEVADGLSFEAILGNGQAMSNKLRAIASTADWVLSLPDPPRSYDAVDSIAEGIAMRDRLNDIADRLADAPWVRYDLPGLGHRLSRPRPLV</sequence>
<keyword evidence="3" id="KW-1185">Reference proteome</keyword>
<accession>A0AAF1BI10</accession>
<dbReference type="Proteomes" id="UP000827549">
    <property type="component" value="Chromosome 2"/>
</dbReference>
<keyword evidence="1" id="KW-0539">Nucleus</keyword>
<dbReference type="PANTHER" id="PTHR31668">
    <property type="entry name" value="GLUCOSE TRANSPORT TRANSCRIPTION REGULATOR RGT1-RELATED-RELATED"/>
    <property type="match status" value="1"/>
</dbReference>
<dbReference type="RefSeq" id="XP_062624272.1">
    <property type="nucleotide sequence ID" value="XM_062768288.1"/>
</dbReference>
<dbReference type="PANTHER" id="PTHR31668:SF30">
    <property type="entry name" value="ZN(II)2CYS6 TRANSCRIPTION FACTOR (EUROFUNG)"/>
    <property type="match status" value="1"/>
</dbReference>